<dbReference type="RefSeq" id="WP_229685630.1">
    <property type="nucleotide sequence ID" value="NZ_BMMB01000002.1"/>
</dbReference>
<evidence type="ECO:0000313" key="3">
    <source>
        <dbReference type="Proteomes" id="UP001185028"/>
    </source>
</evidence>
<dbReference type="PROSITE" id="PS51725">
    <property type="entry name" value="ABM"/>
    <property type="match status" value="1"/>
</dbReference>
<keyword evidence="2" id="KW-0503">Monooxygenase</keyword>
<dbReference type="EMBL" id="JAVDQH010000010">
    <property type="protein sequence ID" value="MDR6244857.1"/>
    <property type="molecule type" value="Genomic_DNA"/>
</dbReference>
<name>A0ABU1J2N1_9BACL</name>
<evidence type="ECO:0000313" key="2">
    <source>
        <dbReference type="EMBL" id="MDR6244857.1"/>
    </source>
</evidence>
<accession>A0ABU1J2N1</accession>
<dbReference type="PANTHER" id="PTHR34474:SF2">
    <property type="entry name" value="SIGNAL TRANSDUCTION PROTEIN TRAP"/>
    <property type="match status" value="1"/>
</dbReference>
<gene>
    <name evidence="2" type="ORF">JOC58_002754</name>
</gene>
<organism evidence="2 3">
    <name type="scientific">Paenibacillus hunanensis</name>
    <dbReference type="NCBI Taxonomy" id="539262"/>
    <lineage>
        <taxon>Bacteria</taxon>
        <taxon>Bacillati</taxon>
        <taxon>Bacillota</taxon>
        <taxon>Bacilli</taxon>
        <taxon>Bacillales</taxon>
        <taxon>Paenibacillaceae</taxon>
        <taxon>Paenibacillus</taxon>
    </lineage>
</organism>
<dbReference type="Pfam" id="PF03992">
    <property type="entry name" value="ABM"/>
    <property type="match status" value="1"/>
</dbReference>
<dbReference type="GO" id="GO:0004497">
    <property type="term" value="F:monooxygenase activity"/>
    <property type="evidence" value="ECO:0007669"/>
    <property type="project" value="UniProtKB-KW"/>
</dbReference>
<comment type="caution">
    <text evidence="2">The sequence shown here is derived from an EMBL/GenBank/DDBJ whole genome shotgun (WGS) entry which is preliminary data.</text>
</comment>
<dbReference type="Proteomes" id="UP001185028">
    <property type="component" value="Unassembled WGS sequence"/>
</dbReference>
<reference evidence="2 3" key="1">
    <citation type="submission" date="2023-07" db="EMBL/GenBank/DDBJ databases">
        <title>Genomic Encyclopedia of Type Strains, Phase IV (KMG-IV): sequencing the most valuable type-strain genomes for metagenomic binning, comparative biology and taxonomic classification.</title>
        <authorList>
            <person name="Goeker M."/>
        </authorList>
    </citation>
    <scope>NUCLEOTIDE SEQUENCE [LARGE SCALE GENOMIC DNA]</scope>
    <source>
        <strain evidence="2 3">DSM 22170</strain>
    </source>
</reference>
<keyword evidence="3" id="KW-1185">Reference proteome</keyword>
<dbReference type="InterPro" id="IPR007138">
    <property type="entry name" value="ABM_dom"/>
</dbReference>
<keyword evidence="2" id="KW-0560">Oxidoreductase</keyword>
<dbReference type="PANTHER" id="PTHR34474">
    <property type="entry name" value="SIGNAL TRANSDUCTION PROTEIN TRAP"/>
    <property type="match status" value="1"/>
</dbReference>
<dbReference type="SUPFAM" id="SSF54909">
    <property type="entry name" value="Dimeric alpha+beta barrel"/>
    <property type="match status" value="1"/>
</dbReference>
<feature type="domain" description="ABM" evidence="1">
    <location>
        <begin position="67"/>
        <end position="156"/>
    </location>
</feature>
<protein>
    <submittedName>
        <fullName evidence="2">Heme-degrading monooxygenase HmoA</fullName>
    </submittedName>
</protein>
<dbReference type="InterPro" id="IPR011008">
    <property type="entry name" value="Dimeric_a/b-barrel"/>
</dbReference>
<dbReference type="Gene3D" id="3.30.70.100">
    <property type="match status" value="1"/>
</dbReference>
<dbReference type="InterPro" id="IPR050404">
    <property type="entry name" value="Heme-degrading_MO"/>
</dbReference>
<sequence>MYMYISSHNIHDQFPEAAHLPEVISMRHDGDVRYVMEIDEILPVDIRSQHTFSYEVLDSGGRVGGNYAVLNNIPVTAEGRSAFEQRFMNRARKVEDEPGFVGIRVLRPLDDDTYVIMTLWEGESDFKAWQESQAYSHAHRKRNTEEGIDVQQPSIFPRPSFVRTFTVDL</sequence>
<proteinExistence type="predicted"/>
<evidence type="ECO:0000259" key="1">
    <source>
        <dbReference type="PROSITE" id="PS51725"/>
    </source>
</evidence>